<dbReference type="PANTHER" id="PTHR11012">
    <property type="entry name" value="PROTEIN KINASE-LIKE DOMAIN-CONTAINING"/>
    <property type="match status" value="1"/>
</dbReference>
<reference evidence="2" key="1">
    <citation type="submission" date="2022-01" db="EMBL/GenBank/DDBJ databases">
        <authorList>
            <person name="King R."/>
        </authorList>
    </citation>
    <scope>NUCLEOTIDE SEQUENCE</scope>
</reference>
<dbReference type="SUPFAM" id="SSF56112">
    <property type="entry name" value="Protein kinase-like (PK-like)"/>
    <property type="match status" value="1"/>
</dbReference>
<dbReference type="Gene3D" id="3.90.1200.10">
    <property type="match status" value="1"/>
</dbReference>
<feature type="domain" description="CHK kinase-like" evidence="1">
    <location>
        <begin position="123"/>
        <end position="309"/>
    </location>
</feature>
<evidence type="ECO:0000259" key="1">
    <source>
        <dbReference type="SMART" id="SM00587"/>
    </source>
</evidence>
<dbReference type="InterPro" id="IPR004119">
    <property type="entry name" value="EcKL"/>
</dbReference>
<keyword evidence="3" id="KW-1185">Reference proteome</keyword>
<dbReference type="OrthoDB" id="190089at2759"/>
<sequence length="476" mass="56436">MDQQLVTRTDCDIVLKKSVNSDQFEVVNFKLKPFEDKEREYYKADCVLEVSAKISKNITRYRFFLKKFTTKYAALNELFEEIKTSEREILFYERLLPLLENGLENYQADFVPAFFHAKLNHIMILEDMSLKYFTVAKKSNPHLLDRFHLNLALNAVAKLHAGSWAYEEKHRNAYAQDLLCQELIWTENNEVIQSGIKGLKTLLNEYKQTDLNQDIDKLTDRVFEIMKFQTKFRNVLGHGNLHARNMLFKYDKSNVAKCVLINFGFCKYFLPAYDVLTLIFNCSNKLFRQHYFTYLVKYYYDILQQELSKENLSVEQFISFDDFQQTINYLMPAIKLQTILHLQDFGAKSGFYKHLQKDETAYRMYLYQDKSFFLLELYKKDPIFKDMINEALEELIETLTVPQVSRENCYEILERQVETIYVLDSFKLVPTGDDKDLFELILEVSDGQKNETVNNYKYLVQCGTDNFFKVQNHVIE</sequence>
<dbReference type="Pfam" id="PF02958">
    <property type="entry name" value="EcKL"/>
    <property type="match status" value="1"/>
</dbReference>
<gene>
    <name evidence="2" type="ORF">CEUTPL_LOCUS9083</name>
</gene>
<dbReference type="SMART" id="SM00587">
    <property type="entry name" value="CHK"/>
    <property type="match status" value="1"/>
</dbReference>
<accession>A0A9N9MPV0</accession>
<organism evidence="2 3">
    <name type="scientific">Ceutorhynchus assimilis</name>
    <name type="common">cabbage seed weevil</name>
    <dbReference type="NCBI Taxonomy" id="467358"/>
    <lineage>
        <taxon>Eukaryota</taxon>
        <taxon>Metazoa</taxon>
        <taxon>Ecdysozoa</taxon>
        <taxon>Arthropoda</taxon>
        <taxon>Hexapoda</taxon>
        <taxon>Insecta</taxon>
        <taxon>Pterygota</taxon>
        <taxon>Neoptera</taxon>
        <taxon>Endopterygota</taxon>
        <taxon>Coleoptera</taxon>
        <taxon>Polyphaga</taxon>
        <taxon>Cucujiformia</taxon>
        <taxon>Curculionidae</taxon>
        <taxon>Ceutorhynchinae</taxon>
        <taxon>Ceutorhynchus</taxon>
    </lineage>
</organism>
<evidence type="ECO:0000313" key="2">
    <source>
        <dbReference type="EMBL" id="CAG9768555.1"/>
    </source>
</evidence>
<dbReference type="AlphaFoldDB" id="A0A9N9MPV0"/>
<dbReference type="InterPro" id="IPR011009">
    <property type="entry name" value="Kinase-like_dom_sf"/>
</dbReference>
<dbReference type="EMBL" id="OU892281">
    <property type="protein sequence ID" value="CAG9768555.1"/>
    <property type="molecule type" value="Genomic_DNA"/>
</dbReference>
<dbReference type="PANTHER" id="PTHR11012:SF48">
    <property type="entry name" value="CHK KINASE-LIKE DOMAIN-CONTAINING PROTEIN-RELATED"/>
    <property type="match status" value="1"/>
</dbReference>
<dbReference type="InterPro" id="IPR015897">
    <property type="entry name" value="CHK_kinase-like"/>
</dbReference>
<proteinExistence type="predicted"/>
<name>A0A9N9MPV0_9CUCU</name>
<evidence type="ECO:0000313" key="3">
    <source>
        <dbReference type="Proteomes" id="UP001152799"/>
    </source>
</evidence>
<protein>
    <recommendedName>
        <fullName evidence="1">CHK kinase-like domain-containing protein</fullName>
    </recommendedName>
</protein>
<dbReference type="Proteomes" id="UP001152799">
    <property type="component" value="Chromosome 5"/>
</dbReference>